<keyword evidence="3" id="KW-1185">Reference proteome</keyword>
<evidence type="ECO:0000313" key="2">
    <source>
        <dbReference type="EMBL" id="KAD6796752.1"/>
    </source>
</evidence>
<feature type="domain" description="Reverse transcriptase zinc-binding" evidence="1">
    <location>
        <begin position="51"/>
        <end position="107"/>
    </location>
</feature>
<protein>
    <recommendedName>
        <fullName evidence="1">Reverse transcriptase zinc-binding domain-containing protein</fullName>
    </recommendedName>
</protein>
<gene>
    <name evidence="2" type="ORF">E3N88_07648</name>
</gene>
<organism evidence="2 3">
    <name type="scientific">Mikania micrantha</name>
    <name type="common">bitter vine</name>
    <dbReference type="NCBI Taxonomy" id="192012"/>
    <lineage>
        <taxon>Eukaryota</taxon>
        <taxon>Viridiplantae</taxon>
        <taxon>Streptophyta</taxon>
        <taxon>Embryophyta</taxon>
        <taxon>Tracheophyta</taxon>
        <taxon>Spermatophyta</taxon>
        <taxon>Magnoliopsida</taxon>
        <taxon>eudicotyledons</taxon>
        <taxon>Gunneridae</taxon>
        <taxon>Pentapetalae</taxon>
        <taxon>asterids</taxon>
        <taxon>campanulids</taxon>
        <taxon>Asterales</taxon>
        <taxon>Asteraceae</taxon>
        <taxon>Asteroideae</taxon>
        <taxon>Heliantheae alliance</taxon>
        <taxon>Eupatorieae</taxon>
        <taxon>Mikania</taxon>
    </lineage>
</organism>
<dbReference type="EMBL" id="SZYD01000003">
    <property type="protein sequence ID" value="KAD6796752.1"/>
    <property type="molecule type" value="Genomic_DNA"/>
</dbReference>
<evidence type="ECO:0000259" key="1">
    <source>
        <dbReference type="Pfam" id="PF13966"/>
    </source>
</evidence>
<accession>A0A5N6PT67</accession>
<dbReference type="Pfam" id="PF13966">
    <property type="entry name" value="zf-RVT"/>
    <property type="match status" value="1"/>
</dbReference>
<sequence>MEELEDLQCFISIYEFKGINDKWIWGGDELKLFSTGSCRCWIDRNMAAPLSLKVTWSRWIPVKISCFLWRALQNRIPVARFLVARGVPLQYTACSKCHVEMEDVDHVPKAYISLNMFDSTRYGMKGSLGYALATACTHPWEKVDILTKRSIKHDAQKLVDWASLRGCSMEFSVHLVCCWDFSLPYVAQKSSVFRVGHLLRLGLDIEVPSSGPVFATEVIKSILSHVPITDMFWHHDENWVSRWFWVKKYGW</sequence>
<dbReference type="Proteomes" id="UP000326396">
    <property type="component" value="Linkage Group LG11"/>
</dbReference>
<reference evidence="2 3" key="1">
    <citation type="submission" date="2019-05" db="EMBL/GenBank/DDBJ databases">
        <title>Mikania micrantha, genome provides insights into the molecular mechanism of rapid growth.</title>
        <authorList>
            <person name="Liu B."/>
        </authorList>
    </citation>
    <scope>NUCLEOTIDE SEQUENCE [LARGE SCALE GENOMIC DNA]</scope>
    <source>
        <strain evidence="2">NLD-2019</strain>
        <tissue evidence="2">Leaf</tissue>
    </source>
</reference>
<dbReference type="OrthoDB" id="1733298at2759"/>
<dbReference type="AlphaFoldDB" id="A0A5N6PT67"/>
<dbReference type="InterPro" id="IPR026960">
    <property type="entry name" value="RVT-Znf"/>
</dbReference>
<proteinExistence type="predicted"/>
<comment type="caution">
    <text evidence="2">The sequence shown here is derived from an EMBL/GenBank/DDBJ whole genome shotgun (WGS) entry which is preliminary data.</text>
</comment>
<evidence type="ECO:0000313" key="3">
    <source>
        <dbReference type="Proteomes" id="UP000326396"/>
    </source>
</evidence>
<name>A0A5N6PT67_9ASTR</name>